<dbReference type="GO" id="GO:0004252">
    <property type="term" value="F:serine-type endopeptidase activity"/>
    <property type="evidence" value="ECO:0007669"/>
    <property type="project" value="InterPro"/>
</dbReference>
<gene>
    <name evidence="1" type="ORF">COX41_02445</name>
</gene>
<protein>
    <recommendedName>
        <fullName evidence="3">Peptidase S1 domain-containing protein</fullName>
    </recommendedName>
</protein>
<organism evidence="1 2">
    <name type="scientific">Candidatus Sherwoodlollariibacterium unditelluris</name>
    <dbReference type="NCBI Taxonomy" id="1974757"/>
    <lineage>
        <taxon>Bacteria</taxon>
        <taxon>Pseudomonadati</taxon>
        <taxon>Candidatus Omnitrophota</taxon>
        <taxon>Candidatus Sherwoodlollariibacterium</taxon>
    </lineage>
</organism>
<accession>A0A2G9YJW5</accession>
<dbReference type="PANTHER" id="PTHR22939">
    <property type="entry name" value="SERINE PROTEASE FAMILY S1C HTRA-RELATED"/>
    <property type="match status" value="1"/>
</dbReference>
<evidence type="ECO:0000313" key="1">
    <source>
        <dbReference type="EMBL" id="PIP19528.1"/>
    </source>
</evidence>
<dbReference type="Proteomes" id="UP000231292">
    <property type="component" value="Unassembled WGS sequence"/>
</dbReference>
<reference evidence="1 2" key="1">
    <citation type="submission" date="2017-09" db="EMBL/GenBank/DDBJ databases">
        <title>Depth-based differentiation of microbial function through sediment-hosted aquifers and enrichment of novel symbionts in the deep terrestrial subsurface.</title>
        <authorList>
            <person name="Probst A.J."/>
            <person name="Ladd B."/>
            <person name="Jarett J.K."/>
            <person name="Geller-Mcgrath D.E."/>
            <person name="Sieber C.M."/>
            <person name="Emerson J.B."/>
            <person name="Anantharaman K."/>
            <person name="Thomas B.C."/>
            <person name="Malmstrom R."/>
            <person name="Stieglmeier M."/>
            <person name="Klingl A."/>
            <person name="Woyke T."/>
            <person name="Ryan C.M."/>
            <person name="Banfield J.F."/>
        </authorList>
    </citation>
    <scope>NUCLEOTIDE SEQUENCE [LARGE SCALE GENOMIC DNA]</scope>
    <source>
        <strain evidence="1">CG23_combo_of_CG06-09_8_20_14_all_41_10</strain>
    </source>
</reference>
<dbReference type="InterPro" id="IPR001940">
    <property type="entry name" value="Peptidase_S1C"/>
</dbReference>
<proteinExistence type="predicted"/>
<dbReference type="Gene3D" id="2.40.10.120">
    <property type="match status" value="1"/>
</dbReference>
<dbReference type="PANTHER" id="PTHR22939:SF129">
    <property type="entry name" value="SERINE PROTEASE HTRA2, MITOCHONDRIAL"/>
    <property type="match status" value="1"/>
</dbReference>
<dbReference type="Pfam" id="PF13365">
    <property type="entry name" value="Trypsin_2"/>
    <property type="match status" value="1"/>
</dbReference>
<evidence type="ECO:0008006" key="3">
    <source>
        <dbReference type="Google" id="ProtNLM"/>
    </source>
</evidence>
<dbReference type="PRINTS" id="PR00834">
    <property type="entry name" value="PROTEASES2C"/>
</dbReference>
<name>A0A2G9YJW5_9BACT</name>
<dbReference type="AlphaFoldDB" id="A0A2G9YJW5"/>
<comment type="caution">
    <text evidence="1">The sequence shown here is derived from an EMBL/GenBank/DDBJ whole genome shotgun (WGS) entry which is preliminary data.</text>
</comment>
<dbReference type="EMBL" id="PCRK01000052">
    <property type="protein sequence ID" value="PIP19528.1"/>
    <property type="molecule type" value="Genomic_DNA"/>
</dbReference>
<dbReference type="InterPro" id="IPR009003">
    <property type="entry name" value="Peptidase_S1_PA"/>
</dbReference>
<dbReference type="SUPFAM" id="SSF50494">
    <property type="entry name" value="Trypsin-like serine proteases"/>
    <property type="match status" value="1"/>
</dbReference>
<evidence type="ECO:0000313" key="2">
    <source>
        <dbReference type="Proteomes" id="UP000231292"/>
    </source>
</evidence>
<sequence>MICFDIDVIRGSFSRRTKDTKDKKNGVQYLQTDMTMVPGISGGPMVNICGEVVGINTAGLLLGGMGMAISSDSIKEKYRQMFLSKDPLKDVQKTVFEPN</sequence>
<dbReference type="GO" id="GO:0006508">
    <property type="term" value="P:proteolysis"/>
    <property type="evidence" value="ECO:0007669"/>
    <property type="project" value="InterPro"/>
</dbReference>